<proteinExistence type="predicted"/>
<dbReference type="InterPro" id="IPR012337">
    <property type="entry name" value="RNaseH-like_sf"/>
</dbReference>
<feature type="region of interest" description="Disordered" evidence="1">
    <location>
        <begin position="1"/>
        <end position="26"/>
    </location>
</feature>
<evidence type="ECO:0000256" key="1">
    <source>
        <dbReference type="SAM" id="MobiDB-lite"/>
    </source>
</evidence>
<keyword evidence="4" id="KW-1185">Reference proteome</keyword>
<comment type="caution">
    <text evidence="3">The sequence shown here is derived from an EMBL/GenBank/DDBJ whole genome shotgun (WGS) entry which is preliminary data.</text>
</comment>
<sequence length="388" mass="43063">MASPPSIGSEYDPKNDLARKQRKSTDPGWKYAYWPDLGNKDEVACTLCGGSVRGGIKRLKQHLAGGFGDAKICPKVGTDLRREMAAYLEANKRRRPLFLEAEDVEAEVVEVSANGASVSVNGAAPISEPQQSESSQATKKRIEGIGKDKVVQVVIDNGANFKAAGKLLMERIPTIFWSPCAAHCLDLMLEDIGNLEAFKQPIARARHVTTFIYRHGRILHAMREKTGGADLVRPVATRFATAFLTLKSLHKQKDALKGLFVSEKWTGNKLAKTKAGLDVHDIVLSTEFWNKVEDCLRASAPLLIVLRVVDGDEKPAMPEVQALMNHAKEKIKLSFAIQSKRRLLEKIMKIIEQRWEKQMDHPLYGAALYLNPGKLHPLIRKDDDVIVG</sequence>
<feature type="compositionally biased region" description="Low complexity" evidence="1">
    <location>
        <begin position="120"/>
        <end position="136"/>
    </location>
</feature>
<evidence type="ECO:0000313" key="4">
    <source>
        <dbReference type="Proteomes" id="UP000479710"/>
    </source>
</evidence>
<accession>A0A6G1BVE8</accession>
<dbReference type="InterPro" id="IPR007021">
    <property type="entry name" value="DUF659"/>
</dbReference>
<feature type="compositionally biased region" description="Basic and acidic residues" evidence="1">
    <location>
        <begin position="11"/>
        <end position="25"/>
    </location>
</feature>
<name>A0A6G1BVE8_9ORYZ</name>
<reference evidence="3 4" key="1">
    <citation type="submission" date="2019-11" db="EMBL/GenBank/DDBJ databases">
        <title>Whole genome sequence of Oryza granulata.</title>
        <authorList>
            <person name="Li W."/>
        </authorList>
    </citation>
    <scope>NUCLEOTIDE SEQUENCE [LARGE SCALE GENOMIC DNA]</scope>
    <source>
        <strain evidence="4">cv. Menghai</strain>
        <tissue evidence="3">Leaf</tissue>
    </source>
</reference>
<gene>
    <name evidence="3" type="ORF">E2562_010593</name>
</gene>
<dbReference type="PANTHER" id="PTHR32166">
    <property type="entry name" value="OSJNBA0013A04.12 PROTEIN"/>
    <property type="match status" value="1"/>
</dbReference>
<dbReference type="Proteomes" id="UP000479710">
    <property type="component" value="Unassembled WGS sequence"/>
</dbReference>
<dbReference type="OrthoDB" id="682192at2759"/>
<evidence type="ECO:0000313" key="3">
    <source>
        <dbReference type="EMBL" id="KAF0891604.1"/>
    </source>
</evidence>
<feature type="region of interest" description="Disordered" evidence="1">
    <location>
        <begin position="120"/>
        <end position="139"/>
    </location>
</feature>
<feature type="domain" description="DUF659" evidence="2">
    <location>
        <begin position="137"/>
        <end position="208"/>
    </location>
</feature>
<organism evidence="3 4">
    <name type="scientific">Oryza meyeriana var. granulata</name>
    <dbReference type="NCBI Taxonomy" id="110450"/>
    <lineage>
        <taxon>Eukaryota</taxon>
        <taxon>Viridiplantae</taxon>
        <taxon>Streptophyta</taxon>
        <taxon>Embryophyta</taxon>
        <taxon>Tracheophyta</taxon>
        <taxon>Spermatophyta</taxon>
        <taxon>Magnoliopsida</taxon>
        <taxon>Liliopsida</taxon>
        <taxon>Poales</taxon>
        <taxon>Poaceae</taxon>
        <taxon>BOP clade</taxon>
        <taxon>Oryzoideae</taxon>
        <taxon>Oryzeae</taxon>
        <taxon>Oryzinae</taxon>
        <taxon>Oryza</taxon>
        <taxon>Oryza meyeriana</taxon>
    </lineage>
</organism>
<dbReference type="AlphaFoldDB" id="A0A6G1BVE8"/>
<dbReference type="PANTHER" id="PTHR32166:SF74">
    <property type="entry name" value="OS05G0256350 PROTEIN"/>
    <property type="match status" value="1"/>
</dbReference>
<protein>
    <recommendedName>
        <fullName evidence="2">DUF659 domain-containing protein</fullName>
    </recommendedName>
</protein>
<dbReference type="EMBL" id="SPHZ02000011">
    <property type="protein sequence ID" value="KAF0891604.1"/>
    <property type="molecule type" value="Genomic_DNA"/>
</dbReference>
<dbReference type="Pfam" id="PF04937">
    <property type="entry name" value="DUF659"/>
    <property type="match status" value="1"/>
</dbReference>
<evidence type="ECO:0000259" key="2">
    <source>
        <dbReference type="Pfam" id="PF04937"/>
    </source>
</evidence>
<dbReference type="SUPFAM" id="SSF53098">
    <property type="entry name" value="Ribonuclease H-like"/>
    <property type="match status" value="1"/>
</dbReference>